<dbReference type="InterPro" id="IPR036366">
    <property type="entry name" value="PGBDSf"/>
</dbReference>
<name>A0A1M7TS64_9RHOB</name>
<dbReference type="Pfam" id="PF11860">
    <property type="entry name" value="Muramidase"/>
    <property type="match status" value="1"/>
</dbReference>
<reference evidence="3 4" key="1">
    <citation type="submission" date="2016-12" db="EMBL/GenBank/DDBJ databases">
        <authorList>
            <person name="Song W.-J."/>
            <person name="Kurnit D.M."/>
        </authorList>
    </citation>
    <scope>NUCLEOTIDE SEQUENCE [LARGE SCALE GENOMIC DNA]</scope>
    <source>
        <strain evidence="3 4">CGMCC 1.10808</strain>
    </source>
</reference>
<evidence type="ECO:0000259" key="2">
    <source>
        <dbReference type="Pfam" id="PF11860"/>
    </source>
</evidence>
<gene>
    <name evidence="3" type="ORF">SAMN05216200_10964</name>
</gene>
<dbReference type="RefSeq" id="WP_072748070.1">
    <property type="nucleotide sequence ID" value="NZ_FOHL01000009.1"/>
</dbReference>
<dbReference type="OrthoDB" id="1523598at2"/>
<evidence type="ECO:0000313" key="3">
    <source>
        <dbReference type="EMBL" id="SHN73572.1"/>
    </source>
</evidence>
<dbReference type="Proteomes" id="UP000184066">
    <property type="component" value="Unassembled WGS sequence"/>
</dbReference>
<dbReference type="InterPro" id="IPR036365">
    <property type="entry name" value="PGBD-like_sf"/>
</dbReference>
<sequence length="287" mass="30021">MNAFKGSALPIRTDAPYRALADELGCEVAAIKAVAEVESRGAAFLPDGRPTILFERHVFRRLTGGAFDAAAPDLSAPAPGGYGPGGAAQYARLERATALDREAALRATSWGRFQIMGFNAELVGFAGVEPFVAAMCESEAAQLAAFGAYVRAAGLAGALARRDWTAFARGYNGPDWRRNAYDRKLAAAYARHAGDGRGEGPSDRAAGAFRVRGVRELQAALDYLGADPGPADGLMGPRTAAAIRRFERQCRLPPTGAPGPALMAAVQAVYFALGGPERPEAALRGAA</sequence>
<dbReference type="STRING" id="1189325.SAMN04488119_10958"/>
<dbReference type="SUPFAM" id="SSF47090">
    <property type="entry name" value="PGBD-like"/>
    <property type="match status" value="1"/>
</dbReference>
<accession>A0A1M7TS64</accession>
<feature type="domain" description="Peptidoglycan binding-like" evidence="1">
    <location>
        <begin position="213"/>
        <end position="265"/>
    </location>
</feature>
<dbReference type="InterPro" id="IPR002477">
    <property type="entry name" value="Peptidoglycan-bd-like"/>
</dbReference>
<dbReference type="EMBL" id="FRDL01000009">
    <property type="protein sequence ID" value="SHN73572.1"/>
    <property type="molecule type" value="Genomic_DNA"/>
</dbReference>
<dbReference type="Gene3D" id="1.10.101.10">
    <property type="entry name" value="PGBD-like superfamily/PGBD"/>
    <property type="match status" value="1"/>
</dbReference>
<keyword evidence="4" id="KW-1185">Reference proteome</keyword>
<proteinExistence type="predicted"/>
<protein>
    <submittedName>
        <fullName evidence="3">Putative peptidoglycan binding domain-containing protein</fullName>
    </submittedName>
</protein>
<organism evidence="3 4">
    <name type="scientific">Oceanicella actignis</name>
    <dbReference type="NCBI Taxonomy" id="1189325"/>
    <lineage>
        <taxon>Bacteria</taxon>
        <taxon>Pseudomonadati</taxon>
        <taxon>Pseudomonadota</taxon>
        <taxon>Alphaproteobacteria</taxon>
        <taxon>Rhodobacterales</taxon>
        <taxon>Paracoccaceae</taxon>
        <taxon>Oceanicella</taxon>
    </lineage>
</organism>
<dbReference type="Pfam" id="PF01471">
    <property type="entry name" value="PG_binding_1"/>
    <property type="match status" value="1"/>
</dbReference>
<dbReference type="InterPro" id="IPR024408">
    <property type="entry name" value="Muramidase"/>
</dbReference>
<evidence type="ECO:0000313" key="4">
    <source>
        <dbReference type="Proteomes" id="UP000184066"/>
    </source>
</evidence>
<evidence type="ECO:0000259" key="1">
    <source>
        <dbReference type="Pfam" id="PF01471"/>
    </source>
</evidence>
<dbReference type="AlphaFoldDB" id="A0A1M7TS64"/>
<feature type="domain" description="N-acetylmuramidase" evidence="2">
    <location>
        <begin position="27"/>
        <end position="192"/>
    </location>
</feature>